<feature type="region of interest" description="Disordered" evidence="1">
    <location>
        <begin position="1"/>
        <end position="117"/>
    </location>
</feature>
<name>A0A2W1LHI1_9BACL</name>
<evidence type="ECO:0000256" key="1">
    <source>
        <dbReference type="SAM" id="MobiDB-lite"/>
    </source>
</evidence>
<feature type="compositionally biased region" description="Basic and acidic residues" evidence="1">
    <location>
        <begin position="1"/>
        <end position="18"/>
    </location>
</feature>
<dbReference type="EMBL" id="QKRB01000053">
    <property type="protein sequence ID" value="PZD94415.1"/>
    <property type="molecule type" value="Genomic_DNA"/>
</dbReference>
<reference evidence="2 3" key="1">
    <citation type="submission" date="2018-06" db="EMBL/GenBank/DDBJ databases">
        <title>Paenibacillus imtechensis sp. nov.</title>
        <authorList>
            <person name="Pinnaka A.K."/>
            <person name="Singh H."/>
            <person name="Kaur M."/>
        </authorList>
    </citation>
    <scope>NUCLEOTIDE SEQUENCE [LARGE SCALE GENOMIC DNA]</scope>
    <source>
        <strain evidence="2 3">SMB1</strain>
    </source>
</reference>
<protein>
    <submittedName>
        <fullName evidence="2">Uncharacterized protein</fullName>
    </submittedName>
</protein>
<organism evidence="2 3">
    <name type="scientific">Paenibacillus sambharensis</name>
    <dbReference type="NCBI Taxonomy" id="1803190"/>
    <lineage>
        <taxon>Bacteria</taxon>
        <taxon>Bacillati</taxon>
        <taxon>Bacillota</taxon>
        <taxon>Bacilli</taxon>
        <taxon>Bacillales</taxon>
        <taxon>Paenibacillaceae</taxon>
        <taxon>Paenibacillus</taxon>
    </lineage>
</organism>
<evidence type="ECO:0000313" key="3">
    <source>
        <dbReference type="Proteomes" id="UP000249522"/>
    </source>
</evidence>
<evidence type="ECO:0000313" key="2">
    <source>
        <dbReference type="EMBL" id="PZD94415.1"/>
    </source>
</evidence>
<comment type="caution">
    <text evidence="2">The sequence shown here is derived from an EMBL/GenBank/DDBJ whole genome shotgun (WGS) entry which is preliminary data.</text>
</comment>
<gene>
    <name evidence="2" type="ORF">DNH61_18625</name>
</gene>
<dbReference type="AlphaFoldDB" id="A0A2W1LHI1"/>
<keyword evidence="3" id="KW-1185">Reference proteome</keyword>
<feature type="compositionally biased region" description="Basic and acidic residues" evidence="1">
    <location>
        <begin position="45"/>
        <end position="54"/>
    </location>
</feature>
<dbReference type="Proteomes" id="UP000249522">
    <property type="component" value="Unassembled WGS sequence"/>
</dbReference>
<proteinExistence type="predicted"/>
<feature type="compositionally biased region" description="Basic and acidic residues" evidence="1">
    <location>
        <begin position="100"/>
        <end position="117"/>
    </location>
</feature>
<accession>A0A2W1LHI1</accession>
<dbReference type="OrthoDB" id="2661027at2"/>
<sequence length="117" mass="12837">MKDNNEIKHSLATERDIDPGFGLFEDNRVSQAVPDAEEELLSSYPEEKVRREAASDESGESIADVPDADTIAAGSPVDPASPHDHFHGTDLLNGAGADPGEEKFDRRFDTVRDNREE</sequence>
<dbReference type="RefSeq" id="WP_111148184.1">
    <property type="nucleotide sequence ID" value="NZ_QKRB01000053.1"/>
</dbReference>